<dbReference type="HOGENOM" id="CLU_2263921_0_0_1"/>
<dbReference type="EMBL" id="JH659197">
    <property type="protein sequence ID" value="EXL65122.1"/>
    <property type="molecule type" value="Genomic_DNA"/>
</dbReference>
<sequence>MPKRVPKCLGFCMTRSVLSSTTVGSSTLHPFSFTLQQLCLRRSRALCDRHSSVIFLSGSLYSQTWTRTGMQLYRHLRVIRIRSPLWPFRMTARSSHRDPRITL</sequence>
<protein>
    <submittedName>
        <fullName evidence="1">Uncharacterized protein</fullName>
    </submittedName>
</protein>
<name>X0GN98_FUSOX</name>
<evidence type="ECO:0000313" key="1">
    <source>
        <dbReference type="EMBL" id="EXL65122.1"/>
    </source>
</evidence>
<organism evidence="1">
    <name type="scientific">Fusarium oxysporum f. sp. conglutinans race 2 54008</name>
    <dbReference type="NCBI Taxonomy" id="1089457"/>
    <lineage>
        <taxon>Eukaryota</taxon>
        <taxon>Fungi</taxon>
        <taxon>Dikarya</taxon>
        <taxon>Ascomycota</taxon>
        <taxon>Pezizomycotina</taxon>
        <taxon>Sordariomycetes</taxon>
        <taxon>Hypocreomycetidae</taxon>
        <taxon>Hypocreales</taxon>
        <taxon>Nectriaceae</taxon>
        <taxon>Fusarium</taxon>
        <taxon>Fusarium oxysporum species complex</taxon>
    </lineage>
</organism>
<gene>
    <name evidence="1" type="ORF">FOPG_18641</name>
</gene>
<reference evidence="1" key="2">
    <citation type="submission" date="2012-05" db="EMBL/GenBank/DDBJ databases">
        <title>The Genome Annotation of Fusarium oxysporum PHW808.</title>
        <authorList>
            <consortium name="The Broad Institute Genomics Platform"/>
            <person name="Ma L.-J."/>
            <person name="Corby-Kistler H."/>
            <person name="Broz K."/>
            <person name="Gale L.R."/>
            <person name="Jonkers W."/>
            <person name="O'Donnell K."/>
            <person name="Ploetz R."/>
            <person name="Steinberg C."/>
            <person name="Schwartz D.C."/>
            <person name="VanEtten H."/>
            <person name="Zhou S."/>
            <person name="Young S.K."/>
            <person name="Zeng Q."/>
            <person name="Gargeya S."/>
            <person name="Fitzgerald M."/>
            <person name="Abouelleil A."/>
            <person name="Alvarado L."/>
            <person name="Chapman S.B."/>
            <person name="Gainer-Dewar J."/>
            <person name="Goldberg J."/>
            <person name="Griggs A."/>
            <person name="Gujja S."/>
            <person name="Hansen M."/>
            <person name="Howarth C."/>
            <person name="Imamovic A."/>
            <person name="Ireland A."/>
            <person name="Larimer J."/>
            <person name="McCowan C."/>
            <person name="Murphy C."/>
            <person name="Pearson M."/>
            <person name="Poon T.W."/>
            <person name="Priest M."/>
            <person name="Roberts A."/>
            <person name="Saif S."/>
            <person name="Shea T."/>
            <person name="Sykes S."/>
            <person name="Wortman J."/>
            <person name="Nusbaum C."/>
            <person name="Birren B."/>
        </authorList>
    </citation>
    <scope>NUCLEOTIDE SEQUENCE</scope>
    <source>
        <strain evidence="1">54008</strain>
    </source>
</reference>
<dbReference type="Proteomes" id="UP000030676">
    <property type="component" value="Unassembled WGS sequence"/>
</dbReference>
<dbReference type="AlphaFoldDB" id="X0GN98"/>
<proteinExistence type="predicted"/>
<accession>X0GN98</accession>
<reference evidence="1" key="1">
    <citation type="submission" date="2011-11" db="EMBL/GenBank/DDBJ databases">
        <title>The Genome Sequence of Fusarium oxysporum PHW808.</title>
        <authorList>
            <consortium name="The Broad Institute Genome Sequencing Platform"/>
            <person name="Ma L.-J."/>
            <person name="Gale L.R."/>
            <person name="Schwartz D.C."/>
            <person name="Zhou S."/>
            <person name="Corby-Kistler H."/>
            <person name="Young S.K."/>
            <person name="Zeng Q."/>
            <person name="Gargeya S."/>
            <person name="Fitzgerald M."/>
            <person name="Haas B."/>
            <person name="Abouelleil A."/>
            <person name="Alvarado L."/>
            <person name="Arachchi H.M."/>
            <person name="Berlin A."/>
            <person name="Brown A."/>
            <person name="Chapman S.B."/>
            <person name="Chen Z."/>
            <person name="Dunbar C."/>
            <person name="Freedman E."/>
            <person name="Gearin G."/>
            <person name="Goldberg J."/>
            <person name="Griggs A."/>
            <person name="Gujja S."/>
            <person name="Heiman D."/>
            <person name="Howarth C."/>
            <person name="Larson L."/>
            <person name="Lui A."/>
            <person name="MacDonald P.J.P."/>
            <person name="Montmayeur A."/>
            <person name="Murphy C."/>
            <person name="Neiman D."/>
            <person name="Pearson M."/>
            <person name="Priest M."/>
            <person name="Roberts A."/>
            <person name="Saif S."/>
            <person name="Shea T."/>
            <person name="Shenoy N."/>
            <person name="Sisk P."/>
            <person name="Stolte C."/>
            <person name="Sykes S."/>
            <person name="Wortman J."/>
            <person name="Nusbaum C."/>
            <person name="Birren B."/>
        </authorList>
    </citation>
    <scope>NUCLEOTIDE SEQUENCE [LARGE SCALE GENOMIC DNA]</scope>
    <source>
        <strain evidence="1">54008</strain>
    </source>
</reference>